<dbReference type="AlphaFoldDB" id="A0A1Q6DSW4"/>
<keyword evidence="3" id="KW-1185">Reference proteome</keyword>
<keyword evidence="1" id="KW-0472">Membrane</keyword>
<reference evidence="2" key="1">
    <citation type="submission" date="2016-12" db="EMBL/GenBank/DDBJ databases">
        <title>Discovery of methanogenic haloarchaea.</title>
        <authorList>
            <person name="Sorokin D.Y."/>
            <person name="Makarova K.S."/>
            <person name="Abbas B."/>
            <person name="Ferrer M."/>
            <person name="Golyshin P.N."/>
        </authorList>
    </citation>
    <scope>NUCLEOTIDE SEQUENCE [LARGE SCALE GENOMIC DNA]</scope>
    <source>
        <strain evidence="2">HMET1</strain>
    </source>
</reference>
<feature type="transmembrane region" description="Helical" evidence="1">
    <location>
        <begin position="43"/>
        <end position="61"/>
    </location>
</feature>
<organism evidence="2 3">
    <name type="scientific">Methanohalarchaeum thermophilum</name>
    <dbReference type="NCBI Taxonomy" id="1903181"/>
    <lineage>
        <taxon>Archaea</taxon>
        <taxon>Methanobacteriati</taxon>
        <taxon>Methanobacteriota</taxon>
        <taxon>Methanonatronarchaeia</taxon>
        <taxon>Methanonatronarchaeales</taxon>
        <taxon>Methanonatronarchaeaceae</taxon>
        <taxon>Candidatus Methanohalarchaeum</taxon>
    </lineage>
</organism>
<keyword evidence="1" id="KW-1133">Transmembrane helix</keyword>
<accession>A0A1Q6DSW4</accession>
<keyword evidence="1" id="KW-0812">Transmembrane</keyword>
<protein>
    <submittedName>
        <fullName evidence="2">Uncharacterized protein</fullName>
    </submittedName>
</protein>
<dbReference type="EMBL" id="MSDW01000002">
    <property type="protein sequence ID" value="OKY77465.1"/>
    <property type="molecule type" value="Genomic_DNA"/>
</dbReference>
<dbReference type="STRING" id="1903181.BTN85_2116"/>
<evidence type="ECO:0000256" key="1">
    <source>
        <dbReference type="SAM" id="Phobius"/>
    </source>
</evidence>
<comment type="caution">
    <text evidence="2">The sequence shown here is derived from an EMBL/GenBank/DDBJ whole genome shotgun (WGS) entry which is preliminary data.</text>
</comment>
<proteinExistence type="predicted"/>
<dbReference type="Proteomes" id="UP000185744">
    <property type="component" value="Unassembled WGS sequence"/>
</dbReference>
<evidence type="ECO:0000313" key="2">
    <source>
        <dbReference type="EMBL" id="OKY77465.1"/>
    </source>
</evidence>
<evidence type="ECO:0000313" key="3">
    <source>
        <dbReference type="Proteomes" id="UP000185744"/>
    </source>
</evidence>
<name>A0A1Q6DSW4_METT1</name>
<gene>
    <name evidence="2" type="ORF">BTN85_2116</name>
</gene>
<feature type="transmembrane region" description="Helical" evidence="1">
    <location>
        <begin position="12"/>
        <end position="31"/>
    </location>
</feature>
<sequence>MILKTQIKYIKELIKFILFVFILMTLIPLVLGQIEITTTTPILKIPLLAFDWWINVVLVKLKRIIWRYYLT</sequence>
<dbReference type="InParanoid" id="A0A1Q6DSW4"/>